<keyword evidence="6" id="KW-0564">Palmitate</keyword>
<evidence type="ECO:0000256" key="7">
    <source>
        <dbReference type="ARBA" id="ARBA00023288"/>
    </source>
</evidence>
<keyword evidence="15" id="KW-1185">Reference proteome</keyword>
<comment type="caution">
    <text evidence="14">The sequence shown here is derived from an EMBL/GenBank/DDBJ whole genome shotgun (WGS) entry which is preliminary data.</text>
</comment>
<feature type="compositionally biased region" description="Polar residues" evidence="12">
    <location>
        <begin position="350"/>
        <end position="359"/>
    </location>
</feature>
<comment type="subcellular location">
    <subcellularLocation>
        <location evidence="1">Endomembrane system</location>
        <topology evidence="1">Multi-pass membrane protein</topology>
    </subcellularLocation>
</comment>
<keyword evidence="5 11" id="KW-0472">Membrane</keyword>
<feature type="transmembrane region" description="Helical" evidence="11">
    <location>
        <begin position="424"/>
        <end position="448"/>
    </location>
</feature>
<dbReference type="GO" id="GO:0006612">
    <property type="term" value="P:protein targeting to membrane"/>
    <property type="evidence" value="ECO:0007669"/>
    <property type="project" value="TreeGrafter"/>
</dbReference>
<keyword evidence="2 11" id="KW-0808">Transferase</keyword>
<proteinExistence type="inferred from homology"/>
<evidence type="ECO:0000256" key="10">
    <source>
        <dbReference type="ARBA" id="ARBA00048048"/>
    </source>
</evidence>
<feature type="region of interest" description="Disordered" evidence="12">
    <location>
        <begin position="337"/>
        <end position="363"/>
    </location>
</feature>
<feature type="compositionally biased region" description="Low complexity" evidence="12">
    <location>
        <begin position="43"/>
        <end position="68"/>
    </location>
</feature>
<evidence type="ECO:0000256" key="2">
    <source>
        <dbReference type="ARBA" id="ARBA00022679"/>
    </source>
</evidence>
<dbReference type="InterPro" id="IPR039859">
    <property type="entry name" value="PFA4/ZDH16/20/ERF2-like"/>
</dbReference>
<dbReference type="AlphaFoldDB" id="A0A9N8ZRW3"/>
<keyword evidence="7" id="KW-0449">Lipoprotein</keyword>
<evidence type="ECO:0000313" key="14">
    <source>
        <dbReference type="EMBL" id="CAG8505131.1"/>
    </source>
</evidence>
<feature type="domain" description="Palmitoyltransferase DHHC" evidence="13">
    <location>
        <begin position="376"/>
        <end position="460"/>
    </location>
</feature>
<dbReference type="PROSITE" id="PS50216">
    <property type="entry name" value="DHHC"/>
    <property type="match status" value="1"/>
</dbReference>
<dbReference type="GO" id="GO:0019706">
    <property type="term" value="F:protein-cysteine S-palmitoyltransferase activity"/>
    <property type="evidence" value="ECO:0007669"/>
    <property type="project" value="UniProtKB-EC"/>
</dbReference>
<evidence type="ECO:0000256" key="11">
    <source>
        <dbReference type="RuleBase" id="RU079119"/>
    </source>
</evidence>
<reference evidence="14" key="1">
    <citation type="submission" date="2021-06" db="EMBL/GenBank/DDBJ databases">
        <authorList>
            <person name="Kallberg Y."/>
            <person name="Tangrot J."/>
            <person name="Rosling A."/>
        </authorList>
    </citation>
    <scope>NUCLEOTIDE SEQUENCE</scope>
    <source>
        <strain evidence="14">CL551</strain>
    </source>
</reference>
<evidence type="ECO:0000256" key="5">
    <source>
        <dbReference type="ARBA" id="ARBA00023136"/>
    </source>
</evidence>
<dbReference type="InterPro" id="IPR001594">
    <property type="entry name" value="Palmitoyltrfase_DHHC"/>
</dbReference>
<dbReference type="GO" id="GO:0005794">
    <property type="term" value="C:Golgi apparatus"/>
    <property type="evidence" value="ECO:0007669"/>
    <property type="project" value="TreeGrafter"/>
</dbReference>
<comment type="similarity">
    <text evidence="9">Belongs to the DHHC palmitoyltransferase family. ERF2/ZDHHC9 subfamily.</text>
</comment>
<evidence type="ECO:0000256" key="12">
    <source>
        <dbReference type="SAM" id="MobiDB-lite"/>
    </source>
</evidence>
<evidence type="ECO:0000256" key="9">
    <source>
        <dbReference type="ARBA" id="ARBA00023463"/>
    </source>
</evidence>
<feature type="transmembrane region" description="Helical" evidence="11">
    <location>
        <begin position="275"/>
        <end position="299"/>
    </location>
</feature>
<accession>A0A9N8ZRW3</accession>
<organism evidence="14 15">
    <name type="scientific">Acaulospora morrowiae</name>
    <dbReference type="NCBI Taxonomy" id="94023"/>
    <lineage>
        <taxon>Eukaryota</taxon>
        <taxon>Fungi</taxon>
        <taxon>Fungi incertae sedis</taxon>
        <taxon>Mucoromycota</taxon>
        <taxon>Glomeromycotina</taxon>
        <taxon>Glomeromycetes</taxon>
        <taxon>Diversisporales</taxon>
        <taxon>Acaulosporaceae</taxon>
        <taxon>Acaulospora</taxon>
    </lineage>
</organism>
<evidence type="ECO:0000256" key="4">
    <source>
        <dbReference type="ARBA" id="ARBA00022989"/>
    </source>
</evidence>
<keyword evidence="4 11" id="KW-1133">Transmembrane helix</keyword>
<sequence length="572" mass="64343">MSNQARASRHASGILPSKQFFAPRKPITQSASIRRKSTSPIAPNSQNTTSPTPQTTSLSFTSTTGLPPHSIQSEEEEVSLLHQSAMLSSLSSVVTSANPSLDQSLDSIFSSELSESAPGRTAAPIRPPSALLIRRSYRQQTGNGDISQATIDSVLEPVTNVPVLESTTYRNSALQNTDSRDFAMAASFTRHSDNTLPNTPSTKLHLISPKNTSTKQTSNVTTYSVAAKHMPRIITKSSSISNANEKGHKRLYQVWPGRNRFFLGGRIMTSRDFPAFLIAFCALIIPSGLFLGFTCPYLYRNVSPAVVFIFIYFFLLALTSMLRTSWSDPGIIPRNLDPSPPTEDLEDTENNANSDSYPPTRSIPLPKEVKINGQTIRLKYCETCKIYRPPRCSHCRQCDNCVENEDHHCIWLNNCIGRRNYRTFFTFIATATVLCFYVLGFCLVHLFLVMKDKNNNFVYSIIDAPIRVPLSRRNGTRNLNPFDFRNFHRNCLWVLCRPLTRRCSVSRRSFVDENDLDECESAQNELQQRRTNNSVNTETTIIEQPKSKELTNLESPTTESRERQDQFNAIIV</sequence>
<evidence type="ECO:0000256" key="3">
    <source>
        <dbReference type="ARBA" id="ARBA00022692"/>
    </source>
</evidence>
<comment type="catalytic activity">
    <reaction evidence="10 11">
        <text>L-cysteinyl-[protein] + hexadecanoyl-CoA = S-hexadecanoyl-L-cysteinyl-[protein] + CoA</text>
        <dbReference type="Rhea" id="RHEA:36683"/>
        <dbReference type="Rhea" id="RHEA-COMP:10131"/>
        <dbReference type="Rhea" id="RHEA-COMP:11032"/>
        <dbReference type="ChEBI" id="CHEBI:29950"/>
        <dbReference type="ChEBI" id="CHEBI:57287"/>
        <dbReference type="ChEBI" id="CHEBI:57379"/>
        <dbReference type="ChEBI" id="CHEBI:74151"/>
        <dbReference type="EC" id="2.3.1.225"/>
    </reaction>
</comment>
<dbReference type="Proteomes" id="UP000789342">
    <property type="component" value="Unassembled WGS sequence"/>
</dbReference>
<dbReference type="EC" id="2.3.1.225" evidence="11"/>
<feature type="transmembrane region" description="Helical" evidence="11">
    <location>
        <begin position="305"/>
        <end position="326"/>
    </location>
</feature>
<dbReference type="OrthoDB" id="9909019at2759"/>
<comment type="domain">
    <text evidence="11">The DHHC domain is required for palmitoyltransferase activity.</text>
</comment>
<evidence type="ECO:0000259" key="13">
    <source>
        <dbReference type="Pfam" id="PF01529"/>
    </source>
</evidence>
<keyword evidence="8 11" id="KW-0012">Acyltransferase</keyword>
<evidence type="ECO:0000256" key="1">
    <source>
        <dbReference type="ARBA" id="ARBA00004127"/>
    </source>
</evidence>
<keyword evidence="3 11" id="KW-0812">Transmembrane</keyword>
<dbReference type="GO" id="GO:0005783">
    <property type="term" value="C:endoplasmic reticulum"/>
    <property type="evidence" value="ECO:0007669"/>
    <property type="project" value="TreeGrafter"/>
</dbReference>
<evidence type="ECO:0000256" key="6">
    <source>
        <dbReference type="ARBA" id="ARBA00023139"/>
    </source>
</evidence>
<dbReference type="Pfam" id="PF01529">
    <property type="entry name" value="DHHC"/>
    <property type="match status" value="1"/>
</dbReference>
<dbReference type="PANTHER" id="PTHR22883:SF43">
    <property type="entry name" value="PALMITOYLTRANSFERASE APP"/>
    <property type="match status" value="1"/>
</dbReference>
<feature type="compositionally biased region" description="Polar residues" evidence="12">
    <location>
        <begin position="27"/>
        <end position="42"/>
    </location>
</feature>
<feature type="region of interest" description="Disordered" evidence="12">
    <location>
        <begin position="1"/>
        <end position="78"/>
    </location>
</feature>
<evidence type="ECO:0000256" key="8">
    <source>
        <dbReference type="ARBA" id="ARBA00023315"/>
    </source>
</evidence>
<dbReference type="EMBL" id="CAJVPV010001689">
    <property type="protein sequence ID" value="CAG8505131.1"/>
    <property type="molecule type" value="Genomic_DNA"/>
</dbReference>
<dbReference type="PANTHER" id="PTHR22883">
    <property type="entry name" value="ZINC FINGER DHHC DOMAIN CONTAINING PROTEIN"/>
    <property type="match status" value="1"/>
</dbReference>
<evidence type="ECO:0000313" key="15">
    <source>
        <dbReference type="Proteomes" id="UP000789342"/>
    </source>
</evidence>
<protein>
    <recommendedName>
        <fullName evidence="11">Palmitoyltransferase</fullName>
        <ecNumber evidence="11">2.3.1.225</ecNumber>
    </recommendedName>
</protein>
<gene>
    <name evidence="14" type="ORF">AMORRO_LOCUS3447</name>
</gene>
<name>A0A9N8ZRW3_9GLOM</name>